<dbReference type="AlphaFoldDB" id="A0A2S3ZL03"/>
<proteinExistence type="predicted"/>
<dbReference type="EMBL" id="PPXD01000005">
    <property type="protein sequence ID" value="POH68972.1"/>
    <property type="molecule type" value="Genomic_DNA"/>
</dbReference>
<sequence>MSDQATHVEHTAFRLVSATGDREARAGILNGALSAIVPEDQPAFVGIMLAEILSIVDGLLEGHPDARGLNWIFGAMSEVANMVDEQTP</sequence>
<dbReference type="Proteomes" id="UP000237340">
    <property type="component" value="Unassembled WGS sequence"/>
</dbReference>
<protein>
    <submittedName>
        <fullName evidence="1">Uncharacterized protein</fullName>
    </submittedName>
</protein>
<gene>
    <name evidence="1" type="ORF">C3B61_03470</name>
</gene>
<keyword evidence="2" id="KW-1185">Reference proteome</keyword>
<evidence type="ECO:0000313" key="1">
    <source>
        <dbReference type="EMBL" id="POH68972.1"/>
    </source>
</evidence>
<comment type="caution">
    <text evidence="1">The sequence shown here is derived from an EMBL/GenBank/DDBJ whole genome shotgun (WGS) entry which is preliminary data.</text>
</comment>
<reference evidence="1 2" key="1">
    <citation type="submission" date="2018-01" db="EMBL/GenBank/DDBJ databases">
        <title>Cryobacterium sp. nov., from glaciers in China.</title>
        <authorList>
            <person name="Liu Q."/>
            <person name="Xin Y.-H."/>
        </authorList>
    </citation>
    <scope>NUCLEOTIDE SEQUENCE [LARGE SCALE GENOMIC DNA]</scope>
    <source>
        <strain evidence="1 2">TMN-42</strain>
    </source>
</reference>
<organism evidence="1 2">
    <name type="scientific">Cryobacterium zongtaii</name>
    <dbReference type="NCBI Taxonomy" id="1259217"/>
    <lineage>
        <taxon>Bacteria</taxon>
        <taxon>Bacillati</taxon>
        <taxon>Actinomycetota</taxon>
        <taxon>Actinomycetes</taxon>
        <taxon>Micrococcales</taxon>
        <taxon>Microbacteriaceae</taxon>
        <taxon>Cryobacterium</taxon>
    </lineage>
</organism>
<dbReference type="RefSeq" id="WP_103459558.1">
    <property type="nucleotide sequence ID" value="NZ_PPXD01000005.1"/>
</dbReference>
<name>A0A2S3ZL03_9MICO</name>
<evidence type="ECO:0000313" key="2">
    <source>
        <dbReference type="Proteomes" id="UP000237340"/>
    </source>
</evidence>
<accession>A0A2S3ZL03</accession>